<accession>A0AA41E4K3</accession>
<sequence>MQPRAGAFDRVEPGGLLAERRLRAGFEVVAERGEAGRMRQVRRIAGAQVVMQRGAVRVLVRYKRVVRAGARVQRMGRAQRTDHARRFVGVLAAGDDEPRQCTACVNAVHAAALVGRIGEALAGQCREPR</sequence>
<name>A0AA41E4K3_9BURK</name>
<reference evidence="1" key="1">
    <citation type="submission" date="2021-04" db="EMBL/GenBank/DDBJ databases">
        <title>A collection of bacterial strains from the Burkholderia cepacia Research Laboratory and Repository.</title>
        <authorList>
            <person name="Lipuma J."/>
            <person name="Spilker T."/>
        </authorList>
    </citation>
    <scope>NUCLEOTIDE SEQUENCE</scope>
    <source>
        <strain evidence="1">AU36012</strain>
    </source>
</reference>
<dbReference type="RefSeq" id="WP_176091035.1">
    <property type="nucleotide sequence ID" value="NZ_CADERF010000006.1"/>
</dbReference>
<dbReference type="Proteomes" id="UP000682266">
    <property type="component" value="Unassembled WGS sequence"/>
</dbReference>
<evidence type="ECO:0000313" key="2">
    <source>
        <dbReference type="Proteomes" id="UP000682266"/>
    </source>
</evidence>
<dbReference type="EMBL" id="JAGSVG010000003">
    <property type="protein sequence ID" value="MBR8128325.1"/>
    <property type="molecule type" value="Genomic_DNA"/>
</dbReference>
<organism evidence="1 2">
    <name type="scientific">Burkholderia ambifaria</name>
    <dbReference type="NCBI Taxonomy" id="152480"/>
    <lineage>
        <taxon>Bacteria</taxon>
        <taxon>Pseudomonadati</taxon>
        <taxon>Pseudomonadota</taxon>
        <taxon>Betaproteobacteria</taxon>
        <taxon>Burkholderiales</taxon>
        <taxon>Burkholderiaceae</taxon>
        <taxon>Burkholderia</taxon>
        <taxon>Burkholderia cepacia complex</taxon>
    </lineage>
</organism>
<gene>
    <name evidence="1" type="ORF">KDW93_04905</name>
</gene>
<protein>
    <submittedName>
        <fullName evidence="1">Uncharacterized protein</fullName>
    </submittedName>
</protein>
<evidence type="ECO:0000313" key="1">
    <source>
        <dbReference type="EMBL" id="MBR8128325.1"/>
    </source>
</evidence>
<dbReference type="AlphaFoldDB" id="A0AA41E4K3"/>
<comment type="caution">
    <text evidence="1">The sequence shown here is derived from an EMBL/GenBank/DDBJ whole genome shotgun (WGS) entry which is preliminary data.</text>
</comment>
<proteinExistence type="predicted"/>